<gene>
    <name evidence="6" type="primary">araC_1</name>
    <name evidence="6" type="ORF">PACILC2_08460</name>
</gene>
<keyword evidence="7" id="KW-1185">Reference proteome</keyword>
<dbReference type="InterPro" id="IPR003313">
    <property type="entry name" value="AraC-bd"/>
</dbReference>
<dbReference type="RefSeq" id="WP_213527601.1">
    <property type="nucleotide sequence ID" value="NZ_BOVJ01000025.1"/>
</dbReference>
<keyword evidence="1" id="KW-0963">Cytoplasm</keyword>
<dbReference type="PANTHER" id="PTHR46796">
    <property type="entry name" value="HTH-TYPE TRANSCRIPTIONAL ACTIVATOR RHAS-RELATED"/>
    <property type="match status" value="1"/>
</dbReference>
<dbReference type="InterPro" id="IPR020449">
    <property type="entry name" value="Tscrpt_reg_AraC-type_HTH"/>
</dbReference>
<evidence type="ECO:0000256" key="3">
    <source>
        <dbReference type="ARBA" id="ARBA00023125"/>
    </source>
</evidence>
<dbReference type="PANTHER" id="PTHR46796:SF13">
    <property type="entry name" value="HTH-TYPE TRANSCRIPTIONAL ACTIVATOR RHAS"/>
    <property type="match status" value="1"/>
</dbReference>
<protein>
    <submittedName>
        <fullName evidence="6">DNA-binding transcriptional regulator AraC</fullName>
    </submittedName>
</protein>
<dbReference type="Gene3D" id="2.60.120.10">
    <property type="entry name" value="Jelly Rolls"/>
    <property type="match status" value="1"/>
</dbReference>
<evidence type="ECO:0000313" key="6">
    <source>
        <dbReference type="EMBL" id="GIQ62278.1"/>
    </source>
</evidence>
<dbReference type="Pfam" id="PF02311">
    <property type="entry name" value="AraC_binding"/>
    <property type="match status" value="1"/>
</dbReference>
<name>A0ABQ4N264_9BACL</name>
<dbReference type="Proteomes" id="UP000680304">
    <property type="component" value="Unassembled WGS sequence"/>
</dbReference>
<keyword evidence="4" id="KW-0804">Transcription</keyword>
<dbReference type="SUPFAM" id="SSF51215">
    <property type="entry name" value="Regulatory protein AraC"/>
    <property type="match status" value="1"/>
</dbReference>
<dbReference type="InterPro" id="IPR014710">
    <property type="entry name" value="RmlC-like_jellyroll"/>
</dbReference>
<evidence type="ECO:0000256" key="2">
    <source>
        <dbReference type="ARBA" id="ARBA00023015"/>
    </source>
</evidence>
<comment type="caution">
    <text evidence="6">The sequence shown here is derived from an EMBL/GenBank/DDBJ whole genome shotgun (WGS) entry which is preliminary data.</text>
</comment>
<dbReference type="InterPro" id="IPR037923">
    <property type="entry name" value="HTH-like"/>
</dbReference>
<dbReference type="PROSITE" id="PS01124">
    <property type="entry name" value="HTH_ARAC_FAMILY_2"/>
    <property type="match status" value="1"/>
</dbReference>
<evidence type="ECO:0000313" key="7">
    <source>
        <dbReference type="Proteomes" id="UP000680304"/>
    </source>
</evidence>
<dbReference type="PRINTS" id="PR00032">
    <property type="entry name" value="HTHARAC"/>
</dbReference>
<dbReference type="SMART" id="SM00342">
    <property type="entry name" value="HTH_ARAC"/>
    <property type="match status" value="1"/>
</dbReference>
<organism evidence="6 7">
    <name type="scientific">Paenibacillus cisolokensis</name>
    <dbReference type="NCBI Taxonomy" id="1658519"/>
    <lineage>
        <taxon>Bacteria</taxon>
        <taxon>Bacillati</taxon>
        <taxon>Bacillota</taxon>
        <taxon>Bacilli</taxon>
        <taxon>Bacillales</taxon>
        <taxon>Paenibacillaceae</taxon>
        <taxon>Paenibacillus</taxon>
    </lineage>
</organism>
<keyword evidence="3 6" id="KW-0238">DNA-binding</keyword>
<dbReference type="EMBL" id="BOVJ01000025">
    <property type="protein sequence ID" value="GIQ62278.1"/>
    <property type="molecule type" value="Genomic_DNA"/>
</dbReference>
<dbReference type="InterPro" id="IPR018060">
    <property type="entry name" value="HTH_AraC"/>
</dbReference>
<evidence type="ECO:0000256" key="4">
    <source>
        <dbReference type="ARBA" id="ARBA00023163"/>
    </source>
</evidence>
<dbReference type="Gene3D" id="1.10.10.60">
    <property type="entry name" value="Homeodomain-like"/>
    <property type="match status" value="2"/>
</dbReference>
<dbReference type="Pfam" id="PF12833">
    <property type="entry name" value="HTH_18"/>
    <property type="match status" value="1"/>
</dbReference>
<reference evidence="6 7" key="1">
    <citation type="submission" date="2021-04" db="EMBL/GenBank/DDBJ databases">
        <title>Draft genome sequence of Paenibacillus cisolokensis, LC2-13A.</title>
        <authorList>
            <person name="Uke A."/>
            <person name="Chhe C."/>
            <person name="Baramee S."/>
            <person name="Kosugi A."/>
        </authorList>
    </citation>
    <scope>NUCLEOTIDE SEQUENCE [LARGE SCALE GENOMIC DNA]</scope>
    <source>
        <strain evidence="6 7">LC2-13A</strain>
    </source>
</reference>
<feature type="domain" description="HTH araC/xylS-type" evidence="5">
    <location>
        <begin position="185"/>
        <end position="283"/>
    </location>
</feature>
<keyword evidence="2" id="KW-0805">Transcription regulation</keyword>
<dbReference type="InterPro" id="IPR050204">
    <property type="entry name" value="AraC_XylS_family_regulators"/>
</dbReference>
<proteinExistence type="predicted"/>
<dbReference type="GO" id="GO:0003677">
    <property type="term" value="F:DNA binding"/>
    <property type="evidence" value="ECO:0007669"/>
    <property type="project" value="UniProtKB-KW"/>
</dbReference>
<evidence type="ECO:0000256" key="1">
    <source>
        <dbReference type="ARBA" id="ARBA00022490"/>
    </source>
</evidence>
<accession>A0ABQ4N264</accession>
<evidence type="ECO:0000259" key="5">
    <source>
        <dbReference type="PROSITE" id="PS01124"/>
    </source>
</evidence>
<sequence length="286" mass="32872">MNGELSIRPFVRVAHYYRFPIERNASESSRIGYCYAFHLVREGRGRISVPGESRTVKKGDLIFFPPSLRHSFYSDPVKPLATYNVYCELWADKPLRTDVHLVWNDADFHPAYLTSMRPDAEPDRLPLVQSLQHREALMTIFAAIVRHHQSEAAASEEIAASLLKAFVLELVQLARQPSYADRRVQAVIERIDREADARAREDQWLDMTGLRKSQFHQLFKQATGMPPKAYVTRAVMKRAAVSLTESGRSITDIASDLGYSSIHHFTRQFTQFYGTPPTEYRKRQNN</sequence>
<dbReference type="InterPro" id="IPR009057">
    <property type="entry name" value="Homeodomain-like_sf"/>
</dbReference>
<dbReference type="SUPFAM" id="SSF46689">
    <property type="entry name" value="Homeodomain-like"/>
    <property type="match status" value="2"/>
</dbReference>